<gene>
    <name evidence="1" type="ORF">HNQ41_003074</name>
</gene>
<sequence>MTKMWEVSHITHNKQGWIAEVNANESIEELEAYHPAERILTDSKRCSFIYVMEDEEQFNYLLFPINTWETIQNGIEEKEPMYLKWVSNSNEEKVVKLGQFWEELDYLLENIRGNGNYGNEMVEAVERVFFAHHHE</sequence>
<evidence type="ECO:0000313" key="1">
    <source>
        <dbReference type="EMBL" id="MBB5174851.1"/>
    </source>
</evidence>
<comment type="caution">
    <text evidence="1">The sequence shown here is derived from an EMBL/GenBank/DDBJ whole genome shotgun (WGS) entry which is preliminary data.</text>
</comment>
<keyword evidence="2" id="KW-1185">Reference proteome</keyword>
<dbReference type="AlphaFoldDB" id="A0A840QU91"/>
<dbReference type="InterPro" id="IPR020908">
    <property type="entry name" value="UPF0738"/>
</dbReference>
<proteinExistence type="predicted"/>
<name>A0A840QU91_9BACI</name>
<dbReference type="Proteomes" id="UP000551878">
    <property type="component" value="Unassembled WGS sequence"/>
</dbReference>
<accession>A0A840QU91</accession>
<evidence type="ECO:0000313" key="2">
    <source>
        <dbReference type="Proteomes" id="UP000551878"/>
    </source>
</evidence>
<protein>
    <submittedName>
        <fullName evidence="1">Uncharacterized protein</fullName>
    </submittedName>
</protein>
<dbReference type="EMBL" id="JACHHB010000017">
    <property type="protein sequence ID" value="MBB5174851.1"/>
    <property type="molecule type" value="Genomic_DNA"/>
</dbReference>
<dbReference type="Pfam" id="PF19785">
    <property type="entry name" value="UPF0738"/>
    <property type="match status" value="1"/>
</dbReference>
<reference evidence="1 2" key="1">
    <citation type="submission" date="2020-08" db="EMBL/GenBank/DDBJ databases">
        <title>Genomic Encyclopedia of Type Strains, Phase IV (KMG-IV): sequencing the most valuable type-strain genomes for metagenomic binning, comparative biology and taxonomic classification.</title>
        <authorList>
            <person name="Goeker M."/>
        </authorList>
    </citation>
    <scope>NUCLEOTIDE SEQUENCE [LARGE SCALE GENOMIC DNA]</scope>
    <source>
        <strain evidence="1 2">DSM 24696</strain>
    </source>
</reference>
<organism evidence="1 2">
    <name type="scientific">Texcoconibacillus texcoconensis</name>
    <dbReference type="NCBI Taxonomy" id="1095777"/>
    <lineage>
        <taxon>Bacteria</taxon>
        <taxon>Bacillati</taxon>
        <taxon>Bacillota</taxon>
        <taxon>Bacilli</taxon>
        <taxon>Bacillales</taxon>
        <taxon>Bacillaceae</taxon>
        <taxon>Texcoconibacillus</taxon>
    </lineage>
</organism>